<evidence type="ECO:0000313" key="1">
    <source>
        <dbReference type="EMBL" id="RXI78115.1"/>
    </source>
</evidence>
<proteinExistence type="predicted"/>
<dbReference type="Proteomes" id="UP000290602">
    <property type="component" value="Unassembled WGS sequence"/>
</dbReference>
<dbReference type="EMBL" id="QXIL01000015">
    <property type="protein sequence ID" value="RXI78115.1"/>
    <property type="molecule type" value="Genomic_DNA"/>
</dbReference>
<sequence length="297" mass="32877">MRTGIKWGLTLLFGGLILGGGETAQAQTEVPGSLVKVGNYTASTDYLNLSQYYQTTRTTKVTAQFRPTYHLGKTIQRQLTLPKGTTVAGYLTTQKKGSHLKQALLIYTSRLSYHLLKTVQPKGYTVDPVADTDATPTVITGQHLSAFTRVHCPKYMIAYSHGDMYLGGAAAAISPAEPTQSSIRITPDGYIELLTYDAHTQANLGFYQKPYTQAKITLTDFHDPYRDLYFAHDLKGFDLQRVNTTGNVQYKLTITNQHQPQHIRGNSLKNIAGTFDSLYLVNGIPYYTFIGFDGASN</sequence>
<keyword evidence="2" id="KW-1185">Reference proteome</keyword>
<dbReference type="RefSeq" id="WP_129032821.1">
    <property type="nucleotide sequence ID" value="NZ_CP059603.1"/>
</dbReference>
<accession>A0A4Q0VII2</accession>
<dbReference type="OrthoDB" id="2258378at2"/>
<gene>
    <name evidence="1" type="ORF">DXH47_07970</name>
</gene>
<name>A0A4Q0VII2_9LACO</name>
<reference evidence="1 2" key="1">
    <citation type="submission" date="2018-08" db="EMBL/GenBank/DDBJ databases">
        <title>Lactobacillus suantsai sp. nov., isolated from traditional fermented suan-tsai in Taiwan.</title>
        <authorList>
            <person name="Huang C.-H."/>
        </authorList>
    </citation>
    <scope>NUCLEOTIDE SEQUENCE [LARGE SCALE GENOMIC DNA]</scope>
    <source>
        <strain evidence="1 2">BCRC 12945</strain>
    </source>
</reference>
<evidence type="ECO:0000313" key="2">
    <source>
        <dbReference type="Proteomes" id="UP000290602"/>
    </source>
</evidence>
<dbReference type="AlphaFoldDB" id="A0A4Q0VII2"/>
<organism evidence="1 2">
    <name type="scientific">Levilactobacillus suantsaii</name>
    <dbReference type="NCBI Taxonomy" id="2292255"/>
    <lineage>
        <taxon>Bacteria</taxon>
        <taxon>Bacillati</taxon>
        <taxon>Bacillota</taxon>
        <taxon>Bacilli</taxon>
        <taxon>Lactobacillales</taxon>
        <taxon>Lactobacillaceae</taxon>
        <taxon>Levilactobacillus</taxon>
    </lineage>
</organism>
<protein>
    <submittedName>
        <fullName evidence="1">Uncharacterized protein</fullName>
    </submittedName>
</protein>
<comment type="caution">
    <text evidence="1">The sequence shown here is derived from an EMBL/GenBank/DDBJ whole genome shotgun (WGS) entry which is preliminary data.</text>
</comment>